<dbReference type="RefSeq" id="WP_278157412.1">
    <property type="nucleotide sequence ID" value="NZ_CP121252.1"/>
</dbReference>
<accession>A0ABY8H5X8</accession>
<dbReference type="Proteomes" id="UP001219037">
    <property type="component" value="Chromosome"/>
</dbReference>
<dbReference type="Gene3D" id="1.20.120.530">
    <property type="entry name" value="GntR ligand-binding domain-like"/>
    <property type="match status" value="1"/>
</dbReference>
<evidence type="ECO:0000256" key="1">
    <source>
        <dbReference type="ARBA" id="ARBA00023015"/>
    </source>
</evidence>
<dbReference type="SUPFAM" id="SSF48008">
    <property type="entry name" value="GntR ligand-binding domain-like"/>
    <property type="match status" value="1"/>
</dbReference>
<reference evidence="5 6" key="1">
    <citation type="submission" date="2023-04" db="EMBL/GenBank/DDBJ databases">
        <title>Funneling lignin-derived compounds into biodiesel using alkali-halophilic Citricoccus sp. P2.</title>
        <authorList>
            <person name="Luo C.-B."/>
        </authorList>
    </citation>
    <scope>NUCLEOTIDE SEQUENCE [LARGE SCALE GENOMIC DNA]</scope>
    <source>
        <strain evidence="5 6">P2</strain>
    </source>
</reference>
<dbReference type="CDD" id="cd07377">
    <property type="entry name" value="WHTH_GntR"/>
    <property type="match status" value="1"/>
</dbReference>
<evidence type="ECO:0000256" key="3">
    <source>
        <dbReference type="ARBA" id="ARBA00023163"/>
    </source>
</evidence>
<dbReference type="SMART" id="SM00345">
    <property type="entry name" value="HTH_GNTR"/>
    <property type="match status" value="1"/>
</dbReference>
<evidence type="ECO:0000256" key="2">
    <source>
        <dbReference type="ARBA" id="ARBA00023125"/>
    </source>
</evidence>
<dbReference type="InterPro" id="IPR036390">
    <property type="entry name" value="WH_DNA-bd_sf"/>
</dbReference>
<evidence type="ECO:0000313" key="6">
    <source>
        <dbReference type="Proteomes" id="UP001219037"/>
    </source>
</evidence>
<keyword evidence="3" id="KW-0804">Transcription</keyword>
<dbReference type="InterPro" id="IPR008920">
    <property type="entry name" value="TF_FadR/GntR_C"/>
</dbReference>
<dbReference type="EMBL" id="CP121252">
    <property type="protein sequence ID" value="WFP16259.1"/>
    <property type="molecule type" value="Genomic_DNA"/>
</dbReference>
<dbReference type="InterPro" id="IPR011711">
    <property type="entry name" value="GntR_C"/>
</dbReference>
<keyword evidence="6" id="KW-1185">Reference proteome</keyword>
<dbReference type="Pfam" id="PF07729">
    <property type="entry name" value="FCD"/>
    <property type="match status" value="1"/>
</dbReference>
<proteinExistence type="predicted"/>
<dbReference type="SUPFAM" id="SSF46785">
    <property type="entry name" value="Winged helix' DNA-binding domain"/>
    <property type="match status" value="1"/>
</dbReference>
<sequence length="229" mass="25023">MSLTEQATESIKNAILAGDLVPGQLYTAGELGRELNVSRTPIREALQELARRGLVEIEKNRGMRVRSTSVESLIEVFQVRLMLEVPLSRRATELRTPESLAAVRAAYDDFRVAAESGEADAVLRADRDFHRALMAVAGNDRAKTLLQEQRDFVLQTGMGTVPTSRTPMECFEDHADIMAGFEAGDAAAVGAAVGRHISHTATMLIRQETASRPELGQVDADAAIDWLLH</sequence>
<dbReference type="Gene3D" id="1.10.10.10">
    <property type="entry name" value="Winged helix-like DNA-binding domain superfamily/Winged helix DNA-binding domain"/>
    <property type="match status" value="1"/>
</dbReference>
<dbReference type="PRINTS" id="PR00035">
    <property type="entry name" value="HTHGNTR"/>
</dbReference>
<keyword evidence="2" id="KW-0238">DNA-binding</keyword>
<organism evidence="5 6">
    <name type="scientific">Citricoccus muralis</name>
    <dbReference type="NCBI Taxonomy" id="169134"/>
    <lineage>
        <taxon>Bacteria</taxon>
        <taxon>Bacillati</taxon>
        <taxon>Actinomycetota</taxon>
        <taxon>Actinomycetes</taxon>
        <taxon>Micrococcales</taxon>
        <taxon>Micrococcaceae</taxon>
        <taxon>Citricoccus</taxon>
    </lineage>
</organism>
<dbReference type="PANTHER" id="PTHR43537">
    <property type="entry name" value="TRANSCRIPTIONAL REGULATOR, GNTR FAMILY"/>
    <property type="match status" value="1"/>
</dbReference>
<dbReference type="Pfam" id="PF00392">
    <property type="entry name" value="GntR"/>
    <property type="match status" value="1"/>
</dbReference>
<dbReference type="InterPro" id="IPR000524">
    <property type="entry name" value="Tscrpt_reg_HTH_GntR"/>
</dbReference>
<feature type="domain" description="HTH gntR-type" evidence="4">
    <location>
        <begin position="1"/>
        <end position="68"/>
    </location>
</feature>
<dbReference type="InterPro" id="IPR036388">
    <property type="entry name" value="WH-like_DNA-bd_sf"/>
</dbReference>
<dbReference type="PROSITE" id="PS50949">
    <property type="entry name" value="HTH_GNTR"/>
    <property type="match status" value="1"/>
</dbReference>
<evidence type="ECO:0000259" key="4">
    <source>
        <dbReference type="PROSITE" id="PS50949"/>
    </source>
</evidence>
<gene>
    <name evidence="5" type="ORF">P8192_12850</name>
</gene>
<name>A0ABY8H5X8_9MICC</name>
<protein>
    <submittedName>
        <fullName evidence="5">GntR family transcriptional regulator</fullName>
    </submittedName>
</protein>
<dbReference type="PANTHER" id="PTHR43537:SF45">
    <property type="entry name" value="GNTR FAMILY REGULATORY PROTEIN"/>
    <property type="match status" value="1"/>
</dbReference>
<evidence type="ECO:0000313" key="5">
    <source>
        <dbReference type="EMBL" id="WFP16259.1"/>
    </source>
</evidence>
<keyword evidence="1" id="KW-0805">Transcription regulation</keyword>
<dbReference type="SMART" id="SM00895">
    <property type="entry name" value="FCD"/>
    <property type="match status" value="1"/>
</dbReference>